<gene>
    <name evidence="5" type="ORF">J0S82_007862</name>
</gene>
<dbReference type="SUPFAM" id="SSF48726">
    <property type="entry name" value="Immunoglobulin"/>
    <property type="match status" value="1"/>
</dbReference>
<keyword evidence="6" id="KW-1185">Reference proteome</keyword>
<evidence type="ECO:0000256" key="1">
    <source>
        <dbReference type="ARBA" id="ARBA00023319"/>
    </source>
</evidence>
<evidence type="ECO:0000313" key="6">
    <source>
        <dbReference type="Proteomes" id="UP000700334"/>
    </source>
</evidence>
<feature type="region of interest" description="Disordered" evidence="2">
    <location>
        <begin position="30"/>
        <end position="50"/>
    </location>
</feature>
<sequence length="118" mass="13252">FPIKVEDQEDGSVLLTCNLQDAKWLNNRNERSYTDKHKDGKNNTLNLGSSIKDPQGRYRCEGSTGSPQIQVHYRMCHKCIELNTATISGFVFAEIISMFFLGVGVYLIAGQDGVHQSR</sequence>
<evidence type="ECO:0000256" key="2">
    <source>
        <dbReference type="SAM" id="MobiDB-lite"/>
    </source>
</evidence>
<evidence type="ECO:0000259" key="4">
    <source>
        <dbReference type="Pfam" id="PF16680"/>
    </source>
</evidence>
<dbReference type="GO" id="GO:0004888">
    <property type="term" value="F:transmembrane signaling receptor activity"/>
    <property type="evidence" value="ECO:0007669"/>
    <property type="project" value="TreeGrafter"/>
</dbReference>
<dbReference type="OrthoDB" id="8941324at2759"/>
<dbReference type="Pfam" id="PF16680">
    <property type="entry name" value="Ig_4"/>
    <property type="match status" value="1"/>
</dbReference>
<dbReference type="GO" id="GO:0045059">
    <property type="term" value="P:positive thymic T cell selection"/>
    <property type="evidence" value="ECO:0007669"/>
    <property type="project" value="TreeGrafter"/>
</dbReference>
<name>A0A8J6AID8_GALPY</name>
<keyword evidence="3" id="KW-0812">Transmembrane</keyword>
<dbReference type="PANTHER" id="PTHR10570">
    <property type="entry name" value="T-CELL SURFACE GLYCOPROTEIN CD3 GAMMA CHAIN / DELTA CHAIN"/>
    <property type="match status" value="1"/>
</dbReference>
<accession>A0A8J6AID8</accession>
<dbReference type="GO" id="GO:0009897">
    <property type="term" value="C:external side of plasma membrane"/>
    <property type="evidence" value="ECO:0007669"/>
    <property type="project" value="TreeGrafter"/>
</dbReference>
<feature type="transmembrane region" description="Helical" evidence="3">
    <location>
        <begin position="87"/>
        <end position="109"/>
    </location>
</feature>
<keyword evidence="1" id="KW-0393">Immunoglobulin domain</keyword>
<evidence type="ECO:0000256" key="3">
    <source>
        <dbReference type="SAM" id="Phobius"/>
    </source>
</evidence>
<dbReference type="InterPro" id="IPR036179">
    <property type="entry name" value="Ig-like_dom_sf"/>
</dbReference>
<feature type="non-terminal residue" evidence="5">
    <location>
        <position position="118"/>
    </location>
</feature>
<dbReference type="AlphaFoldDB" id="A0A8J6AID8"/>
<feature type="compositionally biased region" description="Basic and acidic residues" evidence="2">
    <location>
        <begin position="30"/>
        <end position="41"/>
    </location>
</feature>
<dbReference type="PANTHER" id="PTHR10570:SF8">
    <property type="entry name" value="T-CELL SURFACE GLYCOPROTEIN CD3 GAMMA CHAIN"/>
    <property type="match status" value="1"/>
</dbReference>
<feature type="domain" description="CD3 gamma/delta subunit Ig-like" evidence="4">
    <location>
        <begin position="10"/>
        <end position="82"/>
    </location>
</feature>
<dbReference type="InterPro" id="IPR015484">
    <property type="entry name" value="CD3_esu/gsu/dsu"/>
</dbReference>
<protein>
    <submittedName>
        <fullName evidence="5">T-cell surface glycoprotein CD3 gamma chain</fullName>
    </submittedName>
</protein>
<dbReference type="GO" id="GO:0007166">
    <property type="term" value="P:cell surface receptor signaling pathway"/>
    <property type="evidence" value="ECO:0007669"/>
    <property type="project" value="TreeGrafter"/>
</dbReference>
<dbReference type="InterPro" id="IPR032052">
    <property type="entry name" value="Ig_4"/>
</dbReference>
<feature type="non-terminal residue" evidence="5">
    <location>
        <position position="1"/>
    </location>
</feature>
<keyword evidence="3" id="KW-1133">Transmembrane helix</keyword>
<dbReference type="Gene3D" id="2.60.40.10">
    <property type="entry name" value="Immunoglobulins"/>
    <property type="match status" value="1"/>
</dbReference>
<dbReference type="InterPro" id="IPR013783">
    <property type="entry name" value="Ig-like_fold"/>
</dbReference>
<reference evidence="5" key="1">
    <citation type="journal article" date="2021" name="Evol. Appl.">
        <title>The genome of the Pyrenean desman and the effects of bottlenecks and inbreeding on the genomic landscape of an endangered species.</title>
        <authorList>
            <person name="Escoda L."/>
            <person name="Castresana J."/>
        </authorList>
    </citation>
    <scope>NUCLEOTIDE SEQUENCE</scope>
    <source>
        <strain evidence="5">IBE-C5619</strain>
    </source>
</reference>
<dbReference type="EMBL" id="JAGFMF010011443">
    <property type="protein sequence ID" value="KAG8522254.1"/>
    <property type="molecule type" value="Genomic_DNA"/>
</dbReference>
<organism evidence="5 6">
    <name type="scientific">Galemys pyrenaicus</name>
    <name type="common">Iberian desman</name>
    <name type="synonym">Pyrenean desman</name>
    <dbReference type="NCBI Taxonomy" id="202257"/>
    <lineage>
        <taxon>Eukaryota</taxon>
        <taxon>Metazoa</taxon>
        <taxon>Chordata</taxon>
        <taxon>Craniata</taxon>
        <taxon>Vertebrata</taxon>
        <taxon>Euteleostomi</taxon>
        <taxon>Mammalia</taxon>
        <taxon>Eutheria</taxon>
        <taxon>Laurasiatheria</taxon>
        <taxon>Eulipotyphla</taxon>
        <taxon>Talpidae</taxon>
        <taxon>Galemys</taxon>
    </lineage>
</organism>
<comment type="caution">
    <text evidence="5">The sequence shown here is derived from an EMBL/GenBank/DDBJ whole genome shotgun (WGS) entry which is preliminary data.</text>
</comment>
<proteinExistence type="predicted"/>
<evidence type="ECO:0000313" key="5">
    <source>
        <dbReference type="EMBL" id="KAG8522254.1"/>
    </source>
</evidence>
<keyword evidence="3" id="KW-0472">Membrane</keyword>
<dbReference type="Proteomes" id="UP000700334">
    <property type="component" value="Unassembled WGS sequence"/>
</dbReference>
<dbReference type="GO" id="GO:0042105">
    <property type="term" value="C:alpha-beta T cell receptor complex"/>
    <property type="evidence" value="ECO:0007669"/>
    <property type="project" value="TreeGrafter"/>
</dbReference>